<feature type="domain" description="YhcG N-terminal" evidence="2">
    <location>
        <begin position="17"/>
        <end position="178"/>
    </location>
</feature>
<dbReference type="InterPro" id="IPR009362">
    <property type="entry name" value="YhcG_C"/>
</dbReference>
<evidence type="ECO:0000313" key="4">
    <source>
        <dbReference type="Proteomes" id="UP001501094"/>
    </source>
</evidence>
<dbReference type="Pfam" id="PF06250">
    <property type="entry name" value="YhcG_C"/>
    <property type="match status" value="1"/>
</dbReference>
<dbReference type="EMBL" id="BAAANL010000003">
    <property type="protein sequence ID" value="GAA1858921.1"/>
    <property type="molecule type" value="Genomic_DNA"/>
</dbReference>
<dbReference type="Pfam" id="PF17761">
    <property type="entry name" value="DUF1016_N"/>
    <property type="match status" value="1"/>
</dbReference>
<evidence type="ECO:0000259" key="2">
    <source>
        <dbReference type="Pfam" id="PF17761"/>
    </source>
</evidence>
<feature type="domain" description="YhcG PDDEXK nuclease" evidence="1">
    <location>
        <begin position="200"/>
        <end position="353"/>
    </location>
</feature>
<dbReference type="Proteomes" id="UP001501094">
    <property type="component" value="Unassembled WGS sequence"/>
</dbReference>
<dbReference type="RefSeq" id="WP_344101280.1">
    <property type="nucleotide sequence ID" value="NZ_BAAANL010000003.1"/>
</dbReference>
<protein>
    <submittedName>
        <fullName evidence="3">PDDEXK nuclease domain-containing protein</fullName>
    </submittedName>
</protein>
<accession>A0ABN2N9F6</accession>
<dbReference type="InterPro" id="IPR041527">
    <property type="entry name" value="YhcG_N"/>
</dbReference>
<evidence type="ECO:0000313" key="3">
    <source>
        <dbReference type="EMBL" id="GAA1858921.1"/>
    </source>
</evidence>
<keyword evidence="4" id="KW-1185">Reference proteome</keyword>
<dbReference type="InterPro" id="IPR011856">
    <property type="entry name" value="tRNA_endonuc-like_dom_sf"/>
</dbReference>
<name>A0ABN2N9F6_9MICO</name>
<sequence>MNGPLDLPAEYPQLLAEIKQRIRRAQTRVMLSASAELIQLYWEIGSLIDARQRRQGWGARVIPQLARDLRSELPDEKGFSERNIDRMLAFYREYSDVEFSPQLVAKTSAPGQTLEISPQPAAKFPGELLLSVPWSHHDLLRAKVKDPATRAWYMRASIENGWSRSVLLAQIQTGAHERAGQAVTNFGLRLPPPDSDLARQALKDPYILDFLTISDDFRERELEAGLIAHMERFLIELGQGFAFVGRQHHLKLGDRDFYLDLLFYHLKLRRYVVVEIKRGEFQAEYAGKVNLYCNLVDDQLRHPNDAPTIGLILCQEPDRLFAEYTLRGIDKPIGVSGYELTRALPAELEATLPTIEQIEAELQGGAE</sequence>
<proteinExistence type="predicted"/>
<dbReference type="Gene3D" id="3.40.1350.10">
    <property type="match status" value="1"/>
</dbReference>
<dbReference type="PANTHER" id="PTHR30547:SF0">
    <property type="entry name" value="BLR8175 PROTEIN"/>
    <property type="match status" value="1"/>
</dbReference>
<organism evidence="3 4">
    <name type="scientific">Myceligenerans crystallogenes</name>
    <dbReference type="NCBI Taxonomy" id="316335"/>
    <lineage>
        <taxon>Bacteria</taxon>
        <taxon>Bacillati</taxon>
        <taxon>Actinomycetota</taxon>
        <taxon>Actinomycetes</taxon>
        <taxon>Micrococcales</taxon>
        <taxon>Promicromonosporaceae</taxon>
        <taxon>Myceligenerans</taxon>
    </lineage>
</organism>
<reference evidence="3 4" key="1">
    <citation type="journal article" date="2019" name="Int. J. Syst. Evol. Microbiol.">
        <title>The Global Catalogue of Microorganisms (GCM) 10K type strain sequencing project: providing services to taxonomists for standard genome sequencing and annotation.</title>
        <authorList>
            <consortium name="The Broad Institute Genomics Platform"/>
            <consortium name="The Broad Institute Genome Sequencing Center for Infectious Disease"/>
            <person name="Wu L."/>
            <person name="Ma J."/>
        </authorList>
    </citation>
    <scope>NUCLEOTIDE SEQUENCE [LARGE SCALE GENOMIC DNA]</scope>
    <source>
        <strain evidence="3 4">JCM 14326</strain>
    </source>
</reference>
<dbReference type="InterPro" id="IPR053148">
    <property type="entry name" value="PD-DEXK-like_domain"/>
</dbReference>
<gene>
    <name evidence="3" type="ORF">GCM10009751_15450</name>
</gene>
<comment type="caution">
    <text evidence="3">The sequence shown here is derived from an EMBL/GenBank/DDBJ whole genome shotgun (WGS) entry which is preliminary data.</text>
</comment>
<dbReference type="PANTHER" id="PTHR30547">
    <property type="entry name" value="UNCHARACTERIZED PROTEIN YHCG-RELATED"/>
    <property type="match status" value="1"/>
</dbReference>
<evidence type="ECO:0000259" key="1">
    <source>
        <dbReference type="Pfam" id="PF06250"/>
    </source>
</evidence>